<dbReference type="InterPro" id="IPR036051">
    <property type="entry name" value="KRAB_dom_sf"/>
</dbReference>
<sequence>MAGQTQEPVTFEDVAVYLSHAEWDAIAAGQRELYRTVMLDNYKLLTSLGYPGPKPDVLYRIEHGEEPWVCTPQSPVRWDGHDSPSPGHDGDVSWPEEPPSGWWPGSGGRHALEERMQTPCCAGGRCVQWRLRSRRLLNKFKCLGDRSELPAEAASRAVEAVESGDQAQTVFWPGKEGEVEDKQGVKENVTQSRGSPLRPVMEQQNKKADPQKRLRRSHRKRFQRNAQKSRCALREVTFLRRNRKLSVEDLNETILKDHCYCVVSETQLLCCTPHPSPLREHDYCRNRQAGVLALKDHEYCHMQRICYRGRVNKIVHLTGKARAMLHRLAKRKSRIGRIIRKAKRIMWPSKPCANKRLEFPQGSSSTGCLSEPAVPPAKAEDDPTKGMCGAFCPPAKQETVPSQGGTSEPLHAPVVSFEPMAAPPPSNAAAEVKREATHPKVYVHCETQRTQLIWSPDTKQNVGGHELVNSNYISLHDAYKMVMRTVNHMLDSVCHNFELGGYSQCKDIWPIVIQIDS</sequence>
<name>A0A663FG78_AQUCH</name>
<dbReference type="Gene3D" id="6.10.140.140">
    <property type="match status" value="1"/>
</dbReference>
<evidence type="ECO:0000256" key="1">
    <source>
        <dbReference type="SAM" id="MobiDB-lite"/>
    </source>
</evidence>
<feature type="compositionally biased region" description="Low complexity" evidence="1">
    <location>
        <begin position="93"/>
        <end position="103"/>
    </location>
</feature>
<dbReference type="GO" id="GO:0006355">
    <property type="term" value="P:regulation of DNA-templated transcription"/>
    <property type="evidence" value="ECO:0007669"/>
    <property type="project" value="InterPro"/>
</dbReference>
<feature type="region of interest" description="Disordered" evidence="1">
    <location>
        <begin position="172"/>
        <end position="228"/>
    </location>
</feature>
<dbReference type="InterPro" id="IPR001909">
    <property type="entry name" value="KRAB"/>
</dbReference>
<feature type="compositionally biased region" description="Basic residues" evidence="1">
    <location>
        <begin position="213"/>
        <end position="223"/>
    </location>
</feature>
<evidence type="ECO:0000313" key="4">
    <source>
        <dbReference type="Proteomes" id="UP000472275"/>
    </source>
</evidence>
<dbReference type="InParanoid" id="A0A663FG78"/>
<dbReference type="GeneID" id="115338980"/>
<reference evidence="3" key="1">
    <citation type="submission" date="2025-08" db="UniProtKB">
        <authorList>
            <consortium name="Ensembl"/>
        </authorList>
    </citation>
    <scope>IDENTIFICATION</scope>
</reference>
<dbReference type="GeneTree" id="ENSGT00940000165561"/>
<proteinExistence type="predicted"/>
<gene>
    <name evidence="3" type="primary">LOC115338980</name>
</gene>
<reference evidence="3" key="2">
    <citation type="submission" date="2025-09" db="UniProtKB">
        <authorList>
            <consortium name="Ensembl"/>
        </authorList>
    </citation>
    <scope>IDENTIFICATION</scope>
</reference>
<evidence type="ECO:0000259" key="2">
    <source>
        <dbReference type="PROSITE" id="PS50805"/>
    </source>
</evidence>
<dbReference type="InterPro" id="IPR050169">
    <property type="entry name" value="Krueppel_C2H2_ZnF"/>
</dbReference>
<dbReference type="AlphaFoldDB" id="A0A663FG78"/>
<accession>A0A663FG78</accession>
<dbReference type="PANTHER" id="PTHR23232:SF163">
    <property type="entry name" value="ZINC FINGER PROTEIN 589"/>
    <property type="match status" value="1"/>
</dbReference>
<protein>
    <submittedName>
        <fullName evidence="3">Uncharacterized LOC115338980</fullName>
    </submittedName>
</protein>
<dbReference type="RefSeq" id="XP_029864029.1">
    <property type="nucleotide sequence ID" value="XM_030008169.2"/>
</dbReference>
<keyword evidence="4" id="KW-1185">Reference proteome</keyword>
<dbReference type="SUPFAM" id="SSF109640">
    <property type="entry name" value="KRAB domain (Kruppel-associated box)"/>
    <property type="match status" value="1"/>
</dbReference>
<dbReference type="PROSITE" id="PS50805">
    <property type="entry name" value="KRAB"/>
    <property type="match status" value="1"/>
</dbReference>
<feature type="domain" description="KRAB" evidence="2">
    <location>
        <begin position="9"/>
        <end position="80"/>
    </location>
</feature>
<feature type="region of interest" description="Disordered" evidence="1">
    <location>
        <begin position="75"/>
        <end position="105"/>
    </location>
</feature>
<evidence type="ECO:0000313" key="3">
    <source>
        <dbReference type="Ensembl" id="ENSACCP00020023084.1"/>
    </source>
</evidence>
<dbReference type="CDD" id="cd07765">
    <property type="entry name" value="KRAB_A-box"/>
    <property type="match status" value="1"/>
</dbReference>
<feature type="compositionally biased region" description="Basic and acidic residues" evidence="1">
    <location>
        <begin position="175"/>
        <end position="185"/>
    </location>
</feature>
<dbReference type="Ensembl" id="ENSACCT00020024100.1">
    <property type="protein sequence ID" value="ENSACCP00020023084.1"/>
    <property type="gene ID" value="ENSACCG00020015853.1"/>
</dbReference>
<dbReference type="Pfam" id="PF01352">
    <property type="entry name" value="KRAB"/>
    <property type="match status" value="1"/>
</dbReference>
<dbReference type="SMART" id="SM00349">
    <property type="entry name" value="KRAB"/>
    <property type="match status" value="1"/>
</dbReference>
<dbReference type="PANTHER" id="PTHR23232">
    <property type="entry name" value="KRAB DOMAIN C2H2 ZINC FINGER"/>
    <property type="match status" value="1"/>
</dbReference>
<organism evidence="3 4">
    <name type="scientific">Aquila chrysaetos chrysaetos</name>
    <dbReference type="NCBI Taxonomy" id="223781"/>
    <lineage>
        <taxon>Eukaryota</taxon>
        <taxon>Metazoa</taxon>
        <taxon>Chordata</taxon>
        <taxon>Craniata</taxon>
        <taxon>Vertebrata</taxon>
        <taxon>Euteleostomi</taxon>
        <taxon>Archelosauria</taxon>
        <taxon>Archosauria</taxon>
        <taxon>Dinosauria</taxon>
        <taxon>Saurischia</taxon>
        <taxon>Theropoda</taxon>
        <taxon>Coelurosauria</taxon>
        <taxon>Aves</taxon>
        <taxon>Neognathae</taxon>
        <taxon>Neoaves</taxon>
        <taxon>Telluraves</taxon>
        <taxon>Accipitrimorphae</taxon>
        <taxon>Accipitriformes</taxon>
        <taxon>Accipitridae</taxon>
        <taxon>Accipitrinae</taxon>
        <taxon>Aquila</taxon>
    </lineage>
</organism>
<dbReference type="Proteomes" id="UP000472275">
    <property type="component" value="Chromosome 3"/>
</dbReference>